<dbReference type="AlphaFoldDB" id="A0A8J2LCY3"/>
<organism evidence="1 2">
    <name type="scientific">Allacma fusca</name>
    <dbReference type="NCBI Taxonomy" id="39272"/>
    <lineage>
        <taxon>Eukaryota</taxon>
        <taxon>Metazoa</taxon>
        <taxon>Ecdysozoa</taxon>
        <taxon>Arthropoda</taxon>
        <taxon>Hexapoda</taxon>
        <taxon>Collembola</taxon>
        <taxon>Symphypleona</taxon>
        <taxon>Sminthuridae</taxon>
        <taxon>Allacma</taxon>
    </lineage>
</organism>
<keyword evidence="2" id="KW-1185">Reference proteome</keyword>
<protein>
    <submittedName>
        <fullName evidence="1">Uncharacterized protein</fullName>
    </submittedName>
</protein>
<name>A0A8J2LCY3_9HEXA</name>
<dbReference type="Proteomes" id="UP000708208">
    <property type="component" value="Unassembled WGS sequence"/>
</dbReference>
<reference evidence="1" key="1">
    <citation type="submission" date="2021-06" db="EMBL/GenBank/DDBJ databases">
        <authorList>
            <person name="Hodson N. C."/>
            <person name="Mongue J. A."/>
            <person name="Jaron S. K."/>
        </authorList>
    </citation>
    <scope>NUCLEOTIDE SEQUENCE</scope>
</reference>
<gene>
    <name evidence="1" type="ORF">AFUS01_LOCUS39610</name>
</gene>
<comment type="caution">
    <text evidence="1">The sequence shown here is derived from an EMBL/GenBank/DDBJ whole genome shotgun (WGS) entry which is preliminary data.</text>
</comment>
<proteinExistence type="predicted"/>
<evidence type="ECO:0000313" key="2">
    <source>
        <dbReference type="Proteomes" id="UP000708208"/>
    </source>
</evidence>
<dbReference type="EMBL" id="CAJVCH010552808">
    <property type="protein sequence ID" value="CAG7829766.1"/>
    <property type="molecule type" value="Genomic_DNA"/>
</dbReference>
<sequence>MEELVIFDMHLNLNFSWITDGLDVDAQNSAITSAVRSAAHEFGLSETISLREALNEPNCEHQDDLAVTPECGTRSLLVDGSTIEDIALDPAERSGKVEARIIPLLKSTGTLAQLESCIFQSLISAMSMSPGYDFVLF</sequence>
<evidence type="ECO:0000313" key="1">
    <source>
        <dbReference type="EMBL" id="CAG7829766.1"/>
    </source>
</evidence>
<accession>A0A8J2LCY3</accession>